<reference evidence="1" key="2">
    <citation type="journal article" date="2014" name="ISME J.">
        <title>Microbial stratification in low pH oxic and suboxic macroscopic growths along an acid mine drainage.</title>
        <authorList>
            <person name="Mendez-Garcia C."/>
            <person name="Mesa V."/>
            <person name="Sprenger R.R."/>
            <person name="Richter M."/>
            <person name="Diez M.S."/>
            <person name="Solano J."/>
            <person name="Bargiela R."/>
            <person name="Golyshina O.V."/>
            <person name="Manteca A."/>
            <person name="Ramos J.L."/>
            <person name="Gallego J.R."/>
            <person name="Llorente I."/>
            <person name="Martins Dos Santos V.A."/>
            <person name="Jensen O.N."/>
            <person name="Pelaez A.I."/>
            <person name="Sanchez J."/>
            <person name="Ferrer M."/>
        </authorList>
    </citation>
    <scope>NUCLEOTIDE SEQUENCE</scope>
</reference>
<sequence>MTLDLLAQRMAYAGLRGAALTDHNTVRGHRAIRDLARAHPEFWFVPGVEISTSEGHLLAYGLSQDPPVGRPLEETIQWVHDLGGVAVMAHPYRRTHGAGRQAGDWARVDLIETVNGHNTPVANARAELLSAARQLPSVGGSDSHEPRDLGRAYTEFPDDVRTVDDLLEALRR</sequence>
<dbReference type="EMBL" id="AUZZ01002389">
    <property type="protein sequence ID" value="EQD60663.1"/>
    <property type="molecule type" value="Genomic_DNA"/>
</dbReference>
<protein>
    <submittedName>
        <fullName evidence="1">PHP domain protein</fullName>
    </submittedName>
</protein>
<dbReference type="InterPro" id="IPR052018">
    <property type="entry name" value="PHP_domain"/>
</dbReference>
<dbReference type="GO" id="GO:0035312">
    <property type="term" value="F:5'-3' DNA exonuclease activity"/>
    <property type="evidence" value="ECO:0007669"/>
    <property type="project" value="TreeGrafter"/>
</dbReference>
<reference evidence="1" key="1">
    <citation type="submission" date="2013-08" db="EMBL/GenBank/DDBJ databases">
        <authorList>
            <person name="Mendez C."/>
            <person name="Richter M."/>
            <person name="Ferrer M."/>
            <person name="Sanchez J."/>
        </authorList>
    </citation>
    <scope>NUCLEOTIDE SEQUENCE</scope>
</reference>
<dbReference type="PANTHER" id="PTHR42924">
    <property type="entry name" value="EXONUCLEASE"/>
    <property type="match status" value="1"/>
</dbReference>
<name>T1AWE4_9ZZZZ</name>
<dbReference type="NCBIfam" id="NF038032">
    <property type="entry name" value="CehA_McbA_metalo"/>
    <property type="match status" value="1"/>
</dbReference>
<dbReference type="Pfam" id="PF13263">
    <property type="entry name" value="PHP_C"/>
    <property type="match status" value="1"/>
</dbReference>
<proteinExistence type="predicted"/>
<accession>T1AWE4</accession>
<comment type="caution">
    <text evidence="1">The sequence shown here is derived from an EMBL/GenBank/DDBJ whole genome shotgun (WGS) entry which is preliminary data.</text>
</comment>
<gene>
    <name evidence="1" type="ORF">B2A_03573</name>
</gene>
<dbReference type="PANTHER" id="PTHR42924:SF3">
    <property type="entry name" value="POLYMERASE_HISTIDINOL PHOSPHATASE N-TERMINAL DOMAIN-CONTAINING PROTEIN"/>
    <property type="match status" value="1"/>
</dbReference>
<feature type="non-terminal residue" evidence="1">
    <location>
        <position position="172"/>
    </location>
</feature>
<dbReference type="Gene3D" id="3.20.20.140">
    <property type="entry name" value="Metal-dependent hydrolases"/>
    <property type="match status" value="1"/>
</dbReference>
<organism evidence="1">
    <name type="scientific">mine drainage metagenome</name>
    <dbReference type="NCBI Taxonomy" id="410659"/>
    <lineage>
        <taxon>unclassified sequences</taxon>
        <taxon>metagenomes</taxon>
        <taxon>ecological metagenomes</taxon>
    </lineage>
</organism>
<dbReference type="AlphaFoldDB" id="T1AWE4"/>
<dbReference type="GO" id="GO:0004534">
    <property type="term" value="F:5'-3' RNA exonuclease activity"/>
    <property type="evidence" value="ECO:0007669"/>
    <property type="project" value="TreeGrafter"/>
</dbReference>
<dbReference type="InterPro" id="IPR016195">
    <property type="entry name" value="Pol/histidinol_Pase-like"/>
</dbReference>
<dbReference type="SUPFAM" id="SSF89550">
    <property type="entry name" value="PHP domain-like"/>
    <property type="match status" value="1"/>
</dbReference>
<evidence type="ECO:0000313" key="1">
    <source>
        <dbReference type="EMBL" id="EQD60663.1"/>
    </source>
</evidence>